<reference evidence="1" key="1">
    <citation type="journal article" date="2011" name="Genome Biol.">
        <title>The draft genome of the carcinogenic human liver fluke Clonorchis sinensis.</title>
        <authorList>
            <person name="Wang X."/>
            <person name="Chen W."/>
            <person name="Huang Y."/>
            <person name="Sun J."/>
            <person name="Men J."/>
            <person name="Liu H."/>
            <person name="Luo F."/>
            <person name="Guo L."/>
            <person name="Lv X."/>
            <person name="Deng C."/>
            <person name="Zhou C."/>
            <person name="Fan Y."/>
            <person name="Li X."/>
            <person name="Huang L."/>
            <person name="Hu Y."/>
            <person name="Liang C."/>
            <person name="Hu X."/>
            <person name="Xu J."/>
            <person name="Yu X."/>
        </authorList>
    </citation>
    <scope>NUCLEOTIDE SEQUENCE [LARGE SCALE GENOMIC DNA]</scope>
    <source>
        <strain evidence="1">Henan</strain>
    </source>
</reference>
<dbReference type="Proteomes" id="UP000008909">
    <property type="component" value="Unassembled WGS sequence"/>
</dbReference>
<keyword evidence="1" id="KW-0547">Nucleotide-binding</keyword>
<dbReference type="GO" id="GO:0005524">
    <property type="term" value="F:ATP binding"/>
    <property type="evidence" value="ECO:0007669"/>
    <property type="project" value="UniProtKB-KW"/>
</dbReference>
<proteinExistence type="predicted"/>
<organism evidence="1 2">
    <name type="scientific">Clonorchis sinensis</name>
    <name type="common">Chinese liver fluke</name>
    <dbReference type="NCBI Taxonomy" id="79923"/>
    <lineage>
        <taxon>Eukaryota</taxon>
        <taxon>Metazoa</taxon>
        <taxon>Spiralia</taxon>
        <taxon>Lophotrochozoa</taxon>
        <taxon>Platyhelminthes</taxon>
        <taxon>Trematoda</taxon>
        <taxon>Digenea</taxon>
        <taxon>Opisthorchiida</taxon>
        <taxon>Opisthorchiata</taxon>
        <taxon>Opisthorchiidae</taxon>
        <taxon>Clonorchis</taxon>
    </lineage>
</organism>
<evidence type="ECO:0000313" key="1">
    <source>
        <dbReference type="EMBL" id="GAA52454.1"/>
    </source>
</evidence>
<keyword evidence="1" id="KW-0067">ATP-binding</keyword>
<gene>
    <name evidence="1" type="ORF">CLF_108113</name>
</gene>
<accession>G7YHM1</accession>
<keyword evidence="2" id="KW-1185">Reference proteome</keyword>
<protein>
    <submittedName>
        <fullName evidence="1">ATP-binding cassette transporter</fullName>
    </submittedName>
</protein>
<dbReference type="AlphaFoldDB" id="G7YHM1"/>
<sequence>MRSQSIDTHKLSKAVSGPCKVRTNGLVTERLTDPYVRRTYKNRLLEPLSNASSSDANSYCDEIATSLHSAMNFACGTAPPGALRHWVSDRTVALLKSRRNIPVASENDMTRPIIRTQVKVNARADREVWWTQKAKELEKTQKASNARMLFQLTRVTPKNTCERKHRGSERSTHLE</sequence>
<evidence type="ECO:0000313" key="2">
    <source>
        <dbReference type="Proteomes" id="UP000008909"/>
    </source>
</evidence>
<reference key="2">
    <citation type="submission" date="2011-10" db="EMBL/GenBank/DDBJ databases">
        <title>The genome and transcriptome sequence of Clonorchis sinensis provide insights into the carcinogenic liver fluke.</title>
        <authorList>
            <person name="Wang X."/>
            <person name="Huang Y."/>
            <person name="Chen W."/>
            <person name="Liu H."/>
            <person name="Guo L."/>
            <person name="Chen Y."/>
            <person name="Luo F."/>
            <person name="Zhou W."/>
            <person name="Sun J."/>
            <person name="Mao Q."/>
            <person name="Liang P."/>
            <person name="Zhou C."/>
            <person name="Tian Y."/>
            <person name="Men J."/>
            <person name="Lv X."/>
            <person name="Huang L."/>
            <person name="Zhou J."/>
            <person name="Hu Y."/>
            <person name="Li R."/>
            <person name="Zhang F."/>
            <person name="Lei H."/>
            <person name="Li X."/>
            <person name="Hu X."/>
            <person name="Liang C."/>
            <person name="Xu J."/>
            <person name="Wu Z."/>
            <person name="Yu X."/>
        </authorList>
    </citation>
    <scope>NUCLEOTIDE SEQUENCE</scope>
    <source>
        <strain>Henan</strain>
    </source>
</reference>
<name>G7YHM1_CLOSI</name>
<dbReference type="EMBL" id="DF143296">
    <property type="protein sequence ID" value="GAA52454.1"/>
    <property type="molecule type" value="Genomic_DNA"/>
</dbReference>